<gene>
    <name evidence="10" type="ORF">QRT04_06175</name>
</gene>
<feature type="transmembrane region" description="Helical" evidence="7">
    <location>
        <begin position="109"/>
        <end position="129"/>
    </location>
</feature>
<dbReference type="Proteomes" id="UP001529338">
    <property type="component" value="Unassembled WGS sequence"/>
</dbReference>
<comment type="subcellular location">
    <subcellularLocation>
        <location evidence="1 7">Cell membrane</location>
        <topology evidence="1 7">Multi-pass membrane protein</topology>
    </subcellularLocation>
</comment>
<feature type="transmembrane region" description="Helical" evidence="7">
    <location>
        <begin position="7"/>
        <end position="25"/>
    </location>
</feature>
<evidence type="ECO:0000256" key="6">
    <source>
        <dbReference type="ARBA" id="ARBA00023136"/>
    </source>
</evidence>
<keyword evidence="5 7" id="KW-1133">Transmembrane helix</keyword>
<organism evidence="10 11">
    <name type="scientific">Cellulomonas alba</name>
    <dbReference type="NCBI Taxonomy" id="3053467"/>
    <lineage>
        <taxon>Bacteria</taxon>
        <taxon>Bacillati</taxon>
        <taxon>Actinomycetota</taxon>
        <taxon>Actinomycetes</taxon>
        <taxon>Micrococcales</taxon>
        <taxon>Cellulomonadaceae</taxon>
        <taxon>Cellulomonas</taxon>
    </lineage>
</organism>
<evidence type="ECO:0000313" key="10">
    <source>
        <dbReference type="EMBL" id="MDM7854514.1"/>
    </source>
</evidence>
<evidence type="ECO:0000256" key="3">
    <source>
        <dbReference type="ARBA" id="ARBA00022475"/>
    </source>
</evidence>
<protein>
    <submittedName>
        <fullName evidence="10">DedA family protein</fullName>
    </submittedName>
</protein>
<accession>A0ABT7SEB4</accession>
<evidence type="ECO:0000313" key="11">
    <source>
        <dbReference type="Proteomes" id="UP001529338"/>
    </source>
</evidence>
<dbReference type="InterPro" id="IPR032818">
    <property type="entry name" value="DedA-like"/>
</dbReference>
<feature type="domain" description="VTT" evidence="9">
    <location>
        <begin position="36"/>
        <end position="160"/>
    </location>
</feature>
<evidence type="ECO:0000256" key="8">
    <source>
        <dbReference type="SAM" id="MobiDB-lite"/>
    </source>
</evidence>
<keyword evidence="4 7" id="KW-0812">Transmembrane</keyword>
<dbReference type="Pfam" id="PF09335">
    <property type="entry name" value="VTT_dom"/>
    <property type="match status" value="1"/>
</dbReference>
<proteinExistence type="inferred from homology"/>
<feature type="compositionally biased region" description="Basic and acidic residues" evidence="8">
    <location>
        <begin position="203"/>
        <end position="216"/>
    </location>
</feature>
<dbReference type="PANTHER" id="PTHR30353">
    <property type="entry name" value="INNER MEMBRANE PROTEIN DEDA-RELATED"/>
    <property type="match status" value="1"/>
</dbReference>
<feature type="transmembrane region" description="Helical" evidence="7">
    <location>
        <begin position="56"/>
        <end position="75"/>
    </location>
</feature>
<evidence type="ECO:0000256" key="2">
    <source>
        <dbReference type="ARBA" id="ARBA00010792"/>
    </source>
</evidence>
<dbReference type="InterPro" id="IPR032816">
    <property type="entry name" value="VTT_dom"/>
</dbReference>
<feature type="compositionally biased region" description="Low complexity" evidence="8">
    <location>
        <begin position="217"/>
        <end position="226"/>
    </location>
</feature>
<name>A0ABT7SEB4_9CELL</name>
<feature type="transmembrane region" description="Helical" evidence="7">
    <location>
        <begin position="141"/>
        <end position="161"/>
    </location>
</feature>
<keyword evidence="3 7" id="KW-1003">Cell membrane</keyword>
<keyword evidence="6 7" id="KW-0472">Membrane</keyword>
<evidence type="ECO:0000256" key="7">
    <source>
        <dbReference type="RuleBase" id="RU367016"/>
    </source>
</evidence>
<dbReference type="PANTHER" id="PTHR30353:SF15">
    <property type="entry name" value="INNER MEMBRANE PROTEIN YABI"/>
    <property type="match status" value="1"/>
</dbReference>
<sequence length="234" mass="25042">MDRITTWLGGLDGPVVYAVIGLLVFCEDALFFGFVLPAETAVVLGGVLASQGKVSVALLAVVVVVAAIVGDSVGYEVGRKLGPSILEVRPLRPHRERVGKAQEFMQRRGGWAVFLGRFVAFFRAMMPALAGISRMPYRRFLPFNALGGLVWGVGFVLLGYFAGTAYKTVEREVGTAAAVVLAVVVVATLVVWHLRRRRAERLEESAAEAADRRDGPAADAPAVPDAPRVDGPRG</sequence>
<evidence type="ECO:0000256" key="4">
    <source>
        <dbReference type="ARBA" id="ARBA00022692"/>
    </source>
</evidence>
<comment type="similarity">
    <text evidence="2 7">Belongs to the DedA family.</text>
</comment>
<reference evidence="10 11" key="1">
    <citation type="submission" date="2023-06" db="EMBL/GenBank/DDBJ databases">
        <title>Cellulomonas sp. MW4 Whole genome sequence.</title>
        <authorList>
            <person name="Park S."/>
        </authorList>
    </citation>
    <scope>NUCLEOTIDE SEQUENCE [LARGE SCALE GENOMIC DNA]</scope>
    <source>
        <strain evidence="10 11">MW4</strain>
    </source>
</reference>
<feature type="transmembrane region" description="Helical" evidence="7">
    <location>
        <begin position="31"/>
        <end position="49"/>
    </location>
</feature>
<keyword evidence="11" id="KW-1185">Reference proteome</keyword>
<evidence type="ECO:0000256" key="1">
    <source>
        <dbReference type="ARBA" id="ARBA00004651"/>
    </source>
</evidence>
<dbReference type="EMBL" id="JAUCGQ010000001">
    <property type="protein sequence ID" value="MDM7854514.1"/>
    <property type="molecule type" value="Genomic_DNA"/>
</dbReference>
<evidence type="ECO:0000256" key="5">
    <source>
        <dbReference type="ARBA" id="ARBA00022989"/>
    </source>
</evidence>
<feature type="transmembrane region" description="Helical" evidence="7">
    <location>
        <begin position="173"/>
        <end position="192"/>
    </location>
</feature>
<feature type="region of interest" description="Disordered" evidence="8">
    <location>
        <begin position="203"/>
        <end position="234"/>
    </location>
</feature>
<dbReference type="RefSeq" id="WP_289454287.1">
    <property type="nucleotide sequence ID" value="NZ_JAUCGQ010000001.1"/>
</dbReference>
<evidence type="ECO:0000259" key="9">
    <source>
        <dbReference type="Pfam" id="PF09335"/>
    </source>
</evidence>
<comment type="caution">
    <text evidence="10">The sequence shown here is derived from an EMBL/GenBank/DDBJ whole genome shotgun (WGS) entry which is preliminary data.</text>
</comment>